<dbReference type="PANTHER" id="PTHR34847">
    <property type="entry name" value="NODULATION PROTEIN U"/>
    <property type="match status" value="1"/>
</dbReference>
<dbReference type="SUPFAM" id="SSF53067">
    <property type="entry name" value="Actin-like ATPase domain"/>
    <property type="match status" value="1"/>
</dbReference>
<dbReference type="Gene3D" id="3.90.870.20">
    <property type="entry name" value="Carbamoyltransferase, C-terminal domain"/>
    <property type="match status" value="1"/>
</dbReference>
<dbReference type="InterPro" id="IPR031730">
    <property type="entry name" value="Carbam_trans_C"/>
</dbReference>
<dbReference type="CDD" id="cd24033">
    <property type="entry name" value="ASKHA_NBD_NodU_CmcH-like_N"/>
    <property type="match status" value="1"/>
</dbReference>
<feature type="domain" description="Carbamoyltransferase" evidence="2">
    <location>
        <begin position="125"/>
        <end position="337"/>
    </location>
</feature>
<dbReference type="Proteomes" id="UP000886047">
    <property type="component" value="Unassembled WGS sequence"/>
</dbReference>
<sequence>MNKNKPTLAVYGIQDREEYPHPFYVHDHNLAFMQNGKVKYFLQQERISRRKRDNTFHLHLKEILKEKKLLAADYDLVFVDNVVGRTFLTRQGDARFEAPLNPGLHTGLEKGKCWWFGGEKEAYVLNHELAHLFSCLPFFGHFRKNSLLVHFDGGASMSNFSAAVLKNGNLEWIEYHWDLKPISTIYNANALVFAILGAKLPEQNAVPGKFMGFAGWGTSRQDLKAWLIQNRFFQDIWGKTSVFFERAKQDFGVELKSFDQKNPFIQDVAASLQEVFIEQILSKLQDLAEKTGAENLYYTGGSALNIVANTRILESGLFRQVFIPPCTEDSGLALGAAAFTEWKKHGSVHVHNSYLNNWNIEDYQPDFSSETIKQVAQLLADGKIIGVCNGYSEAGPRALGNRSILALAGSKKLAKEISMNKKGREWYRPLAPVALEKNTRYFTGKTKIHPLSKFMLLDFKVIPERREKLAGAVHADGTARFQTLFKREENPFLYDLLDQLDCEHDIKALINTSFNRKGEPIVHTVEDALQSARKMKLDAVVINGNLRMLGNEKA</sequence>
<gene>
    <name evidence="4" type="ORF">ENN90_11625</name>
</gene>
<dbReference type="PANTHER" id="PTHR34847:SF1">
    <property type="entry name" value="NODULATION PROTEIN U"/>
    <property type="match status" value="1"/>
</dbReference>
<organism evidence="4">
    <name type="scientific">Mariniphaga anaerophila</name>
    <dbReference type="NCBI Taxonomy" id="1484053"/>
    <lineage>
        <taxon>Bacteria</taxon>
        <taxon>Pseudomonadati</taxon>
        <taxon>Bacteroidota</taxon>
        <taxon>Bacteroidia</taxon>
        <taxon>Marinilabiliales</taxon>
        <taxon>Prolixibacteraceae</taxon>
        <taxon>Mariniphaga</taxon>
    </lineage>
</organism>
<name>A0A831PL58_9BACT</name>
<dbReference type="Pfam" id="PF02543">
    <property type="entry name" value="Carbam_trans_N"/>
    <property type="match status" value="1"/>
</dbReference>
<accession>A0A831PL58</accession>
<dbReference type="Gene3D" id="3.30.420.40">
    <property type="match status" value="2"/>
</dbReference>
<comment type="caution">
    <text evidence="4">The sequence shown here is derived from an EMBL/GenBank/DDBJ whole genome shotgun (WGS) entry which is preliminary data.</text>
</comment>
<comment type="similarity">
    <text evidence="1">Belongs to the NodU/CmcH family.</text>
</comment>
<feature type="domain" description="Carbamoyltransferase C-terminal" evidence="3">
    <location>
        <begin position="376"/>
        <end position="545"/>
    </location>
</feature>
<dbReference type="Pfam" id="PF16861">
    <property type="entry name" value="Carbam_trans_C"/>
    <property type="match status" value="1"/>
</dbReference>
<proteinExistence type="inferred from homology"/>
<evidence type="ECO:0000259" key="2">
    <source>
        <dbReference type="Pfam" id="PF02543"/>
    </source>
</evidence>
<dbReference type="InterPro" id="IPR003696">
    <property type="entry name" value="Carbtransf_dom"/>
</dbReference>
<protein>
    <recommendedName>
        <fullName evidence="5">Carbamoyltransferase</fullName>
    </recommendedName>
</protein>
<dbReference type="AlphaFoldDB" id="A0A831PL58"/>
<dbReference type="GO" id="GO:0003824">
    <property type="term" value="F:catalytic activity"/>
    <property type="evidence" value="ECO:0007669"/>
    <property type="project" value="InterPro"/>
</dbReference>
<dbReference type="InterPro" id="IPR038152">
    <property type="entry name" value="Carbam_trans_C_sf"/>
</dbReference>
<evidence type="ECO:0008006" key="5">
    <source>
        <dbReference type="Google" id="ProtNLM"/>
    </source>
</evidence>
<evidence type="ECO:0000256" key="1">
    <source>
        <dbReference type="ARBA" id="ARBA00006129"/>
    </source>
</evidence>
<dbReference type="InterPro" id="IPR043129">
    <property type="entry name" value="ATPase_NBD"/>
</dbReference>
<dbReference type="InterPro" id="IPR051338">
    <property type="entry name" value="NodU/CmcH_Carbamoyltrnsfr"/>
</dbReference>
<reference evidence="4" key="1">
    <citation type="journal article" date="2020" name="mSystems">
        <title>Genome- and Community-Level Interaction Insights into Carbon Utilization and Element Cycling Functions of Hydrothermarchaeota in Hydrothermal Sediment.</title>
        <authorList>
            <person name="Zhou Z."/>
            <person name="Liu Y."/>
            <person name="Xu W."/>
            <person name="Pan J."/>
            <person name="Luo Z.H."/>
            <person name="Li M."/>
        </authorList>
    </citation>
    <scope>NUCLEOTIDE SEQUENCE [LARGE SCALE GENOMIC DNA]</scope>
    <source>
        <strain evidence="4">SpSt-1217</strain>
    </source>
</reference>
<evidence type="ECO:0000313" key="4">
    <source>
        <dbReference type="EMBL" id="HDR52250.1"/>
    </source>
</evidence>
<dbReference type="EMBL" id="DSDK01000645">
    <property type="protein sequence ID" value="HDR52250.1"/>
    <property type="molecule type" value="Genomic_DNA"/>
</dbReference>
<evidence type="ECO:0000259" key="3">
    <source>
        <dbReference type="Pfam" id="PF16861"/>
    </source>
</evidence>